<organism evidence="1 2">
    <name type="scientific">Cronobacter phage vB_CsaM_GAP161</name>
    <dbReference type="NCBI Taxonomy" id="1141138"/>
    <lineage>
        <taxon>Viruses</taxon>
        <taxon>Duplodnaviria</taxon>
        <taxon>Heunggongvirae</taxon>
        <taxon>Uroviricota</taxon>
        <taxon>Caudoviricetes</taxon>
        <taxon>Pantevenvirales</taxon>
        <taxon>Straboviridae</taxon>
        <taxon>Pseudotevenvirus</taxon>
        <taxon>Pseudotevenvirus gap161</taxon>
    </lineage>
</organism>
<evidence type="ECO:0000313" key="2">
    <source>
        <dbReference type="Proteomes" id="UP000000455"/>
    </source>
</evidence>
<protein>
    <submittedName>
        <fullName evidence="1">Uncharacterized protein</fullName>
    </submittedName>
</protein>
<dbReference type="GeneID" id="13997809"/>
<name>K4FBH9_9CAUD</name>
<proteinExistence type="predicted"/>
<accession>K4FBH9</accession>
<dbReference type="RefSeq" id="YP_006986543.1">
    <property type="nucleotide sequence ID" value="NC_019398.1"/>
</dbReference>
<dbReference type="OrthoDB" id="8346at10239"/>
<reference evidence="1 2" key="1">
    <citation type="journal article" date="2012" name="J. Virol.">
        <title>Complete Genome Sequence of Cronobacter sakazakii Bacteriophage vB_CsaM_GAP161.</title>
        <authorList>
            <person name="Abbasifar R."/>
            <person name="Kropinski A.M."/>
            <person name="Sabour P.M."/>
            <person name="Ackermann H.W."/>
            <person name="Lingohr E.J."/>
            <person name="Griffiths M.W."/>
        </authorList>
    </citation>
    <scope>NUCLEOTIDE SEQUENCE [LARGE SCALE GENOMIC DNA]</scope>
</reference>
<dbReference type="EMBL" id="JN882287">
    <property type="protein sequence ID" value="AFC22374.1"/>
    <property type="molecule type" value="Genomic_DNA"/>
</dbReference>
<keyword evidence="2" id="KW-1185">Reference proteome</keyword>
<evidence type="ECO:0000313" key="1">
    <source>
        <dbReference type="EMBL" id="AFC22374.1"/>
    </source>
</evidence>
<gene>
    <name evidence="1" type="ORF">GAP161_264</name>
</gene>
<sequence>MTNLTKVTATYFISSGAKNAMYTLRVERRGGEFTSDNYICNLSTDPDKAERQAKIAAAQHIGEIGKRMEMSGVVEKVISLGYTQVSYYTEVERFMTKINVDGNVVIYYGNKIVEEGDVIRFKATPKLHNEYKEVKQTIVQRVKVLE</sequence>
<dbReference type="KEGG" id="vg:13997809"/>
<dbReference type="Proteomes" id="UP000000455">
    <property type="component" value="Segment"/>
</dbReference>